<reference evidence="1" key="1">
    <citation type="submission" date="2021-03" db="UniProtKB">
        <authorList>
            <consortium name="EnsemblPlants"/>
        </authorList>
    </citation>
    <scope>IDENTIFICATION</scope>
</reference>
<keyword evidence="2" id="KW-1185">Reference proteome</keyword>
<dbReference type="Gramene" id="evm.model.ctgX2.58">
    <property type="protein sequence ID" value="cds.evm.model.ctgX2.58"/>
    <property type="gene ID" value="evm.TU.ctgX2.58"/>
</dbReference>
<dbReference type="EnsemblPlants" id="evm.model.ctgX2.58">
    <property type="protein sequence ID" value="cds.evm.model.ctgX2.58"/>
    <property type="gene ID" value="evm.TU.ctgX2.58"/>
</dbReference>
<name>A0A803QRZ5_CANSA</name>
<sequence length="129" mass="13448">GPMVPGPGPKHQESRSTFAMIPSPSPSSKFLANHLGQLHSWPCGTCPNHFGFGTASCTSVGWLLLVVLGPPTTSFVQLGPDPDPTLPAALHHFVPVTTGSEVQVLIWVCLVPGPSSVSQLHIMILGPGP</sequence>
<evidence type="ECO:0000313" key="1">
    <source>
        <dbReference type="EnsemblPlants" id="cds.evm.model.ctgX2.58"/>
    </source>
</evidence>
<organism evidence="1 2">
    <name type="scientific">Cannabis sativa</name>
    <name type="common">Hemp</name>
    <name type="synonym">Marijuana</name>
    <dbReference type="NCBI Taxonomy" id="3483"/>
    <lineage>
        <taxon>Eukaryota</taxon>
        <taxon>Viridiplantae</taxon>
        <taxon>Streptophyta</taxon>
        <taxon>Embryophyta</taxon>
        <taxon>Tracheophyta</taxon>
        <taxon>Spermatophyta</taxon>
        <taxon>Magnoliopsida</taxon>
        <taxon>eudicotyledons</taxon>
        <taxon>Gunneridae</taxon>
        <taxon>Pentapetalae</taxon>
        <taxon>rosids</taxon>
        <taxon>fabids</taxon>
        <taxon>Rosales</taxon>
        <taxon>Cannabaceae</taxon>
        <taxon>Cannabis</taxon>
    </lineage>
</organism>
<proteinExistence type="predicted"/>
<evidence type="ECO:0000313" key="2">
    <source>
        <dbReference type="Proteomes" id="UP000596661"/>
    </source>
</evidence>
<protein>
    <submittedName>
        <fullName evidence="1">Uncharacterized protein</fullName>
    </submittedName>
</protein>
<dbReference type="Proteomes" id="UP000596661">
    <property type="component" value="Unassembled WGS sequence"/>
</dbReference>
<accession>A0A803QRZ5</accession>
<dbReference type="AlphaFoldDB" id="A0A803QRZ5"/>